<dbReference type="SUPFAM" id="SSF56801">
    <property type="entry name" value="Acetyl-CoA synthetase-like"/>
    <property type="match status" value="4"/>
</dbReference>
<dbReference type="PANTHER" id="PTHR45527:SF1">
    <property type="entry name" value="FATTY ACID SYNTHASE"/>
    <property type="match status" value="1"/>
</dbReference>
<comment type="cofactor">
    <cofactor evidence="1">
        <name>pantetheine 4'-phosphate</name>
        <dbReference type="ChEBI" id="CHEBI:47942"/>
    </cofactor>
</comment>
<dbReference type="InterPro" id="IPR042099">
    <property type="entry name" value="ANL_N_sf"/>
</dbReference>
<dbReference type="InterPro" id="IPR025110">
    <property type="entry name" value="AMP-bd_C"/>
</dbReference>
<dbReference type="FunFam" id="3.40.50.980:FF:000001">
    <property type="entry name" value="Non-ribosomal peptide synthetase"/>
    <property type="match status" value="2"/>
</dbReference>
<dbReference type="InterPro" id="IPR010071">
    <property type="entry name" value="AA_adenyl_dom"/>
</dbReference>
<organism evidence="5 6">
    <name type="scientific">Nocardia puris</name>
    <dbReference type="NCBI Taxonomy" id="208602"/>
    <lineage>
        <taxon>Bacteria</taxon>
        <taxon>Bacillati</taxon>
        <taxon>Actinomycetota</taxon>
        <taxon>Actinomycetes</taxon>
        <taxon>Mycobacteriales</taxon>
        <taxon>Nocardiaceae</taxon>
        <taxon>Nocardia</taxon>
    </lineage>
</organism>
<evidence type="ECO:0000256" key="1">
    <source>
        <dbReference type="ARBA" id="ARBA00001957"/>
    </source>
</evidence>
<dbReference type="InterPro" id="IPR036736">
    <property type="entry name" value="ACP-like_sf"/>
</dbReference>
<dbReference type="FunFam" id="1.10.1200.10:FF:000016">
    <property type="entry name" value="Non-ribosomal peptide synthase"/>
    <property type="match status" value="1"/>
</dbReference>
<dbReference type="Gene3D" id="2.30.38.10">
    <property type="entry name" value="Luciferase, Domain 3"/>
    <property type="match status" value="3"/>
</dbReference>
<dbReference type="SUPFAM" id="SSF52777">
    <property type="entry name" value="CoA-dependent acyltransferases"/>
    <property type="match status" value="6"/>
</dbReference>
<comment type="caution">
    <text evidence="5">The sequence shown here is derived from an EMBL/GenBank/DDBJ whole genome shotgun (WGS) entry which is preliminary data.</text>
</comment>
<dbReference type="NCBIfam" id="TIGR01733">
    <property type="entry name" value="AA-adenyl-dom"/>
    <property type="match status" value="3"/>
</dbReference>
<sequence>MLTAAVESAADEVAVRYAPSADPESVIELTYRQLDEDSSRLARELIERGVGPGDVVAIGISRSVASVLSVWAIAKTGAAYVPADPNYPADRIAHIVSDSGAVVGLTTMAHRRALGTGVYWIELDDPVVAERILHREHRPISYADRVRPLDERHPAYVIYTSGSTGKPKGVVVTHTGLAGLVAAEREHYKIDGDARVLHVCSPNFDVSVLELLLAFSAGATLVIAPHTVFGGYELADLLAREQVTHMLITPGALESVDPAGLDELGTVVVAGEKFGPELVARWADGTREFYNGYGPTEATILATSTAPLYPDEPITIGTAIPGVGAFVLDARLRPVPAGVVGELYLSGPALAQGYLNRPGLTAERFVASPFGAQSGAPGARLYRTGDLVRRNEADGTLEYLGRSDFQVKIRGLRIELGEIDNALTAHPDVDFAATLGRELPSGATALVSYVLPRTGATLDTAALTEFVGRTLPAYMVPTVIMVLDEIPLTSVGKLDRAALPEPVFAAGEYRAPSTPTEEMVAEVFAALLLRDDAEARVGADDDFFELGGNSLLAAQAIARVGAALGARVPMQLLFDASTVAGLAEELDRYVGTASARIALEPRERPERVPLSYAQQRMWFLNRFDPASGVNNIPVAVRLSGALDVAALNAAVADLVHRHEVLRTVYPEFDGAGYQLVLPVEDPRAVPELGAEPVGASNLVELVTTAVTAGFDVTAAPPIRLRLLEIGESEHVLVCVVHHIAGDGFSMGPLTRDLMTAYADRVAGRAPQLAPLAVQYADYALWQREVLGTEDDPESLLAQQVSFWRDRLAGLPDQLELPSDRPRPAVASYRGGVVRFEIGAETHTALGEVAQRHHSTLFMVVHTALAVLLARLSGTEDIAIGTPVAGRGDAALDDLIGMFVNTLVLRDRVDPAATVDDLLETVRHGDLAAFGHADVPFERLVELLDPVRSAARHPLFQVMLTFQNLERTELALPGLTVSGVEMAVPLAKFDLQFAVAERVAPDGSLDGMSAEITYATDLFDEATVRGFAERFERVLAVLASDSAAVVGDIDLLTDAERAAVLRTWNDTAHPVPAETLVSLFERQRTATSYATALVFEGERLTYAEFGARVHQLARHLLAAGVGPESLVALAIRRSTELVVAMYAVLEAGAGYVPLDPDQPAERIDYVLDTARPALVLTTSRDGFGTAVAPVLEVDAPEIARYDATPITAAERARPIRPSDTAYVIFTSGSTGRPKGVAVSHSAIVNRLLWMQDSYPLGADDVVLQKTPATFDVSVWEFFWPLQAGARLVVAKPDGHRDPVYLAQVIAEHGVTTVHFVPSMLSVFVSTLGEGADAPRVRQVFASGEALPAVTARRLRELTGARLHNLYGPTEAAVDVTYHEVVDADEVSVPIGRPVWNTQVYVLDSRLRPVAPGVAGELYLAGDQLARGYLGRPDLTADRFLANPYGPGGSRMYRTGDLVTWTADGELEYLGRTDFQVKLRGLRIELGEIEAALLAQPGIAQAVVVLRTDEHAGDQLVGYLVPEPDVTLETESVRKELTGALPGYMVPAALVVLDAFPVNASGKLDRKALPAPVFGGSSEYRAPGTPIEQAVAEVFASLLGAGEVGLDDDFFALGGNSLLATRAVARLNAALDANVEVRELFEAPTVAALAARVVPGVAVDIRPPLVAGPRPERVPLSLAQQRMWVLNRIDPGSAAYNIPFAIQLAGHLDVTAIGQAALDVLERHEALRTRFPADEDGKPYQEVLSVASVLPEGLQSEQPAHIMGRVVELMGSGFDVTEHPPVRIALLNGGVPDKHLLVLVAHHIVADGASLAPLARDLMTAYIARVEGEAPGWAPLPVQYADFALWQREVVGAEDDPDSVAARQLAHWKQRLAGLTGAATVPQDRPHPPVPSMRGASVGVTLPADVHADLARIAREQNSSLFMVVHAALAVLLARLTGDTDVAIGTPIAGRGERALDGLVGMFVNTLTLRTTVDPDATFADLVRQARETDLDAFANADIPFERVVETVAPGRAGSASPLFQAVLAFQNLERPTLELPGLTVGVLDSEAIAAKFDLLLNVEPRHRADGAPDELATMFTYATDIFDDVTVRGFTRMLATVITAVATDPEQPVGAIDLLTPAERDRLRPNRIPVSRVVTLPQLLQSAVHSSPDGLAVVEGDATERFAQLTYTELELRSTLLARHLIALGVGPESVVAIGIPRSVESVLAVWAITKTGAAFVPVDPGYPAERVAHMIADSGTVLGLTLSGARPALPGSVEWLTLDDIDFVRGLMVYSAKPIVDADRVRPLRPEHPAYVIYTSGSTGTPKGVVVSHAGLSAFCDEQRERYRVIPGMRTLHFASPSFDASILELLLAVGGGATMVLATPDIYGGEQLAALLRRERVTHAFITPAALASMDPAGLDELRVLVVGGEALPPDLLRRWAVPSGPGPRQFFNAYGPTEATVVSNITAPMGPDTPVTIGPPIRGVAEYVLDQRLRPVPTGVVGELYLSGAQLARGYGGRFGLTASRFVADPIAGGGARMYRTGDLVRWTRDGDLEYVGRNDFQVKVRGFRIELGEIDAVLTDFEGLDFAATVGHELDGGATILASYVHAAPGATVDVAAVQRFAEERLPRHMVPTSITVLDEIPLTPSGKLDRRALPEPALQATEFRAPSGPAEELVARLFGEALGTEEPVGADDDFFALGGNSLIATQVMARLGAELGGRFEVRELFNAPTVAGLAERIQGAVAAPARPALVAGPRPERIPLSPAQRRYWFLNQFDTAASAVDNIPLAVRLSGALDVDALGHAVADVVARHEVLRTTYPGGDDAPYQVIHPVPAVAPSLTPVDVTEDELAGAVVEFALTTFDVTTEVPFAVRLLRLTPTEHVLAMVVHHVAADGSSMNPLARDVMVAYAARMRGAAPEFTPLPLQYADYALWHDAVLGAEDDPESLAAQQIAYWRETLAGLPDQLELPADRPRPPVQSFRGATLRTVVSPRQHAALHELARAHQSSLFMVVHAALAVLLARLSGTDDIAVGTPLAGRGERELDDLVGMFVNTVVFRTRIRPGERFTELLAEVRERDLEAFAHADVPFERLVEVLNPQRSTARNPLFQIGLSFQNLGETTFELPGLTVGAVDFDANLAKTDLQLTVTDRYAEDGTPAELVTEFGYATDLFDESTVQGFADRFARVVDAIIADATAPVGAIDLLSDEESERILRAWNDTAHAVDTEATLVSLLDASATRTPQATALVADRPDRPPLTLTYAELDFRVNKLARYLIGRGVRPEDRVALAIRRSADLVIAMY</sequence>
<keyword evidence="3" id="KW-0597">Phosphoprotein</keyword>
<dbReference type="Gene3D" id="1.10.1200.10">
    <property type="entry name" value="ACP-like"/>
    <property type="match status" value="3"/>
</dbReference>
<reference evidence="5 6" key="1">
    <citation type="submission" date="2018-06" db="EMBL/GenBank/DDBJ databases">
        <title>Genomic Encyclopedia of Type Strains, Phase IV (KMG-IV): sequencing the most valuable type-strain genomes for metagenomic binning, comparative biology and taxonomic classification.</title>
        <authorList>
            <person name="Goeker M."/>
        </authorList>
    </citation>
    <scope>NUCLEOTIDE SEQUENCE [LARGE SCALE GENOMIC DNA]</scope>
    <source>
        <strain evidence="5 6">DSM 44599</strain>
    </source>
</reference>
<dbReference type="EMBL" id="QNRE01000020">
    <property type="protein sequence ID" value="RBO83051.1"/>
    <property type="molecule type" value="Genomic_DNA"/>
</dbReference>
<evidence type="ECO:0000256" key="3">
    <source>
        <dbReference type="ARBA" id="ARBA00022553"/>
    </source>
</evidence>
<dbReference type="PROSITE" id="PS50075">
    <property type="entry name" value="CARRIER"/>
    <property type="match status" value="3"/>
</dbReference>
<accession>A0A366CZ04</accession>
<dbReference type="GO" id="GO:0003824">
    <property type="term" value="F:catalytic activity"/>
    <property type="evidence" value="ECO:0007669"/>
    <property type="project" value="InterPro"/>
</dbReference>
<dbReference type="Gene3D" id="3.40.50.12780">
    <property type="entry name" value="N-terminal domain of ligase-like"/>
    <property type="match status" value="1"/>
</dbReference>
<protein>
    <submittedName>
        <fullName evidence="5">Amino acid adenylation domain-containing protein</fullName>
    </submittedName>
</protein>
<dbReference type="Proteomes" id="UP000252586">
    <property type="component" value="Unassembled WGS sequence"/>
</dbReference>
<dbReference type="FunFam" id="2.30.38.10:FF:000001">
    <property type="entry name" value="Non-ribosomal peptide synthetase PvdI"/>
    <property type="match status" value="1"/>
</dbReference>
<dbReference type="InterPro" id="IPR045851">
    <property type="entry name" value="AMP-bd_C_sf"/>
</dbReference>
<evidence type="ECO:0000313" key="6">
    <source>
        <dbReference type="Proteomes" id="UP000252586"/>
    </source>
</evidence>
<dbReference type="Gene3D" id="3.30.559.30">
    <property type="entry name" value="Nonribosomal peptide synthetase, condensation domain"/>
    <property type="match status" value="3"/>
</dbReference>
<evidence type="ECO:0000313" key="5">
    <source>
        <dbReference type="EMBL" id="RBO83051.1"/>
    </source>
</evidence>
<dbReference type="PROSITE" id="PS00455">
    <property type="entry name" value="AMP_BINDING"/>
    <property type="match status" value="3"/>
</dbReference>
<dbReference type="Pfam" id="PF00501">
    <property type="entry name" value="AMP-binding"/>
    <property type="match status" value="4"/>
</dbReference>
<dbReference type="NCBIfam" id="NF003417">
    <property type="entry name" value="PRK04813.1"/>
    <property type="match status" value="3"/>
</dbReference>
<dbReference type="FunFam" id="3.40.50.980:FF:000002">
    <property type="entry name" value="Enterobactin synthetase component F"/>
    <property type="match status" value="1"/>
</dbReference>
<dbReference type="FunFam" id="3.40.50.12780:FF:000012">
    <property type="entry name" value="Non-ribosomal peptide synthetase"/>
    <property type="match status" value="1"/>
</dbReference>
<dbReference type="GO" id="GO:0008610">
    <property type="term" value="P:lipid biosynthetic process"/>
    <property type="evidence" value="ECO:0007669"/>
    <property type="project" value="UniProtKB-ARBA"/>
</dbReference>
<dbReference type="GO" id="GO:0005829">
    <property type="term" value="C:cytosol"/>
    <property type="evidence" value="ECO:0007669"/>
    <property type="project" value="TreeGrafter"/>
</dbReference>
<feature type="domain" description="Carrier" evidence="4">
    <location>
        <begin position="1580"/>
        <end position="1655"/>
    </location>
</feature>
<dbReference type="SMART" id="SM00823">
    <property type="entry name" value="PKS_PP"/>
    <property type="match status" value="3"/>
</dbReference>
<dbReference type="SUPFAM" id="SSF47336">
    <property type="entry name" value="ACP-like"/>
    <property type="match status" value="3"/>
</dbReference>
<dbReference type="InterPro" id="IPR020845">
    <property type="entry name" value="AMP-binding_CS"/>
</dbReference>
<dbReference type="GO" id="GO:0031177">
    <property type="term" value="F:phosphopantetheine binding"/>
    <property type="evidence" value="ECO:0007669"/>
    <property type="project" value="InterPro"/>
</dbReference>
<gene>
    <name evidence="5" type="ORF">DFR74_12050</name>
</gene>
<dbReference type="InterPro" id="IPR000873">
    <property type="entry name" value="AMP-dep_synth/lig_dom"/>
</dbReference>
<dbReference type="GO" id="GO:0043041">
    <property type="term" value="P:amino acid activation for nonribosomal peptide biosynthetic process"/>
    <property type="evidence" value="ECO:0007669"/>
    <property type="project" value="TreeGrafter"/>
</dbReference>
<dbReference type="Pfam" id="PF00550">
    <property type="entry name" value="PP-binding"/>
    <property type="match status" value="3"/>
</dbReference>
<dbReference type="Pfam" id="PF00668">
    <property type="entry name" value="Condensation"/>
    <property type="match status" value="3"/>
</dbReference>
<keyword evidence="2" id="KW-0596">Phosphopantetheine</keyword>
<dbReference type="Gene3D" id="3.30.300.30">
    <property type="match status" value="3"/>
</dbReference>
<dbReference type="Pfam" id="PF13193">
    <property type="entry name" value="AMP-binding_C"/>
    <property type="match status" value="2"/>
</dbReference>
<dbReference type="PANTHER" id="PTHR45527">
    <property type="entry name" value="NONRIBOSOMAL PEPTIDE SYNTHETASE"/>
    <property type="match status" value="1"/>
</dbReference>
<dbReference type="InterPro" id="IPR023213">
    <property type="entry name" value="CAT-like_dom_sf"/>
</dbReference>
<proteinExistence type="predicted"/>
<evidence type="ECO:0000256" key="2">
    <source>
        <dbReference type="ARBA" id="ARBA00022450"/>
    </source>
</evidence>
<feature type="domain" description="Carrier" evidence="4">
    <location>
        <begin position="514"/>
        <end position="590"/>
    </location>
</feature>
<dbReference type="InterPro" id="IPR009081">
    <property type="entry name" value="PP-bd_ACP"/>
</dbReference>
<dbReference type="CDD" id="cd19540">
    <property type="entry name" value="LCL_NRPS-like"/>
    <property type="match status" value="3"/>
</dbReference>
<keyword evidence="6" id="KW-1185">Reference proteome</keyword>
<dbReference type="FunFam" id="3.30.300.30:FF:000010">
    <property type="entry name" value="Enterobactin synthetase component F"/>
    <property type="match status" value="1"/>
</dbReference>
<dbReference type="PROSITE" id="PS00012">
    <property type="entry name" value="PHOSPHOPANTETHEINE"/>
    <property type="match status" value="2"/>
</dbReference>
<name>A0A366CZ04_9NOCA</name>
<dbReference type="InterPro" id="IPR020806">
    <property type="entry name" value="PKS_PP-bd"/>
</dbReference>
<dbReference type="GO" id="GO:0072330">
    <property type="term" value="P:monocarboxylic acid biosynthetic process"/>
    <property type="evidence" value="ECO:0007669"/>
    <property type="project" value="UniProtKB-ARBA"/>
</dbReference>
<dbReference type="InterPro" id="IPR006162">
    <property type="entry name" value="Ppantetheine_attach_site"/>
</dbReference>
<evidence type="ECO:0000259" key="4">
    <source>
        <dbReference type="PROSITE" id="PS50075"/>
    </source>
</evidence>
<dbReference type="Gene3D" id="3.30.559.10">
    <property type="entry name" value="Chloramphenicol acetyltransferase-like domain"/>
    <property type="match status" value="3"/>
</dbReference>
<dbReference type="InterPro" id="IPR001242">
    <property type="entry name" value="Condensation_dom"/>
</dbReference>
<dbReference type="CDD" id="cd17646">
    <property type="entry name" value="A_NRPS_AB3403-like"/>
    <property type="match status" value="1"/>
</dbReference>
<feature type="non-terminal residue" evidence="5">
    <location>
        <position position="3276"/>
    </location>
</feature>
<dbReference type="GO" id="GO:0044550">
    <property type="term" value="P:secondary metabolite biosynthetic process"/>
    <property type="evidence" value="ECO:0007669"/>
    <property type="project" value="UniProtKB-ARBA"/>
</dbReference>
<dbReference type="CDD" id="cd05930">
    <property type="entry name" value="A_NRPS"/>
    <property type="match status" value="1"/>
</dbReference>
<dbReference type="Gene3D" id="3.40.50.980">
    <property type="match status" value="6"/>
</dbReference>
<feature type="domain" description="Carrier" evidence="4">
    <location>
        <begin position="2645"/>
        <end position="2721"/>
    </location>
</feature>
<dbReference type="UniPathway" id="UPA00011"/>